<dbReference type="InterPro" id="IPR006579">
    <property type="entry name" value="Pre_C2HC_dom"/>
</dbReference>
<name>A0A484ATJ5_DRONA</name>
<dbReference type="Pfam" id="PF07530">
    <property type="entry name" value="PRE_C2HC"/>
    <property type="match status" value="1"/>
</dbReference>
<dbReference type="PANTHER" id="PTHR19446">
    <property type="entry name" value="REVERSE TRANSCRIPTASES"/>
    <property type="match status" value="1"/>
</dbReference>
<dbReference type="AlphaFoldDB" id="A0A484ATJ5"/>
<accession>A0A484ATJ5</accession>
<protein>
    <recommendedName>
        <fullName evidence="1">Pre-C2HC domain-containing protein</fullName>
    </recommendedName>
</protein>
<proteinExistence type="predicted"/>
<comment type="caution">
    <text evidence="2">The sequence shown here is derived from an EMBL/GenBank/DDBJ whole genome shotgun (WGS) entry which is preliminary data.</text>
</comment>
<dbReference type="EMBL" id="LSRL02000871">
    <property type="protein sequence ID" value="TDG39683.1"/>
    <property type="molecule type" value="Genomic_DNA"/>
</dbReference>
<sequence>MQGIEKVTDLNKVEARASLGGVMRLYTADGATFRSIVNWLEIEHTLISQIKEELGKIGHNVFDAHTPQRRSEPGTPRKSPVNMFFLNIAAAANNKAILAVKTLCHTRVIFKTEDTIMMPLRILVWNADGIATKLHEECSVWRHEIYVLLLSETHCKESQAPKIFGLRPILLTPRVPATPKEVQLSLFDLEQAEVFAGHLAERFQPFNLASLQEIQDTDDQLTQALQMDLPINPFDPSEIAEVNASLNTNRAPGHAAICNATLKALPRHAVCFIALVFNATVRLQYFPPQWNLGLITMTHKPGKPESEPSSFRPITYDNKEYCNTLYLDIRVAFDRVWHAGMLIRSYLEGRRFAVRFHKPLSTEYDVAAGVPPCYTRLCNRICGLGKAMEYCHQQQQISQWRTPSAVLLDGDPVPQANDAKYLGVILDRRLTFAKHVTAITIRLRAAVKRHYWLLCSRSKLSLTNKVTIYNQIIAPIWIYGCQILGLACGLLETPYCTET</sequence>
<keyword evidence="3" id="KW-1185">Reference proteome</keyword>
<evidence type="ECO:0000313" key="3">
    <source>
        <dbReference type="Proteomes" id="UP000295192"/>
    </source>
</evidence>
<dbReference type="Proteomes" id="UP000295192">
    <property type="component" value="Unassembled WGS sequence"/>
</dbReference>
<evidence type="ECO:0000313" key="2">
    <source>
        <dbReference type="EMBL" id="TDG39683.1"/>
    </source>
</evidence>
<gene>
    <name evidence="2" type="ORF">AWZ03_013895</name>
</gene>
<organism evidence="2 3">
    <name type="scientific">Drosophila navojoa</name>
    <name type="common">Fruit fly</name>
    <dbReference type="NCBI Taxonomy" id="7232"/>
    <lineage>
        <taxon>Eukaryota</taxon>
        <taxon>Metazoa</taxon>
        <taxon>Ecdysozoa</taxon>
        <taxon>Arthropoda</taxon>
        <taxon>Hexapoda</taxon>
        <taxon>Insecta</taxon>
        <taxon>Pterygota</taxon>
        <taxon>Neoptera</taxon>
        <taxon>Endopterygota</taxon>
        <taxon>Diptera</taxon>
        <taxon>Brachycera</taxon>
        <taxon>Muscomorpha</taxon>
        <taxon>Ephydroidea</taxon>
        <taxon>Drosophilidae</taxon>
        <taxon>Drosophila</taxon>
    </lineage>
</organism>
<dbReference type="SMART" id="SM00596">
    <property type="entry name" value="PRE_C2HC"/>
    <property type="match status" value="1"/>
</dbReference>
<evidence type="ECO:0000259" key="1">
    <source>
        <dbReference type="SMART" id="SM00596"/>
    </source>
</evidence>
<feature type="domain" description="Pre-C2HC" evidence="1">
    <location>
        <begin position="47"/>
        <end position="119"/>
    </location>
</feature>
<reference evidence="2 3" key="1">
    <citation type="journal article" date="2019" name="J. Hered.">
        <title>An Improved Genome Assembly for Drosophila navojoa, the Basal Species in the mojavensis Cluster.</title>
        <authorList>
            <person name="Vanderlinde T."/>
            <person name="Dupim E.G."/>
            <person name="Nazario-Yepiz N.O."/>
            <person name="Carvalho A.B."/>
        </authorList>
    </citation>
    <scope>NUCLEOTIDE SEQUENCE [LARGE SCALE GENOMIC DNA]</scope>
    <source>
        <strain evidence="2">Navoj_Jal97</strain>
        <tissue evidence="2">Whole organism</tissue>
    </source>
</reference>